<protein>
    <recommendedName>
        <fullName evidence="1">DUF5777 domain-containing protein</fullName>
    </recommendedName>
</protein>
<dbReference type="EMBL" id="FOFB01000012">
    <property type="protein sequence ID" value="SEQ57076.1"/>
    <property type="molecule type" value="Genomic_DNA"/>
</dbReference>
<dbReference type="Pfam" id="PF19089">
    <property type="entry name" value="DUF5777"/>
    <property type="match status" value="1"/>
</dbReference>
<evidence type="ECO:0000259" key="1">
    <source>
        <dbReference type="Pfam" id="PF19089"/>
    </source>
</evidence>
<dbReference type="STRING" id="478744.SAMN05444359_1128"/>
<dbReference type="AlphaFoldDB" id="A0A1H9H431"/>
<evidence type="ECO:0000313" key="3">
    <source>
        <dbReference type="Proteomes" id="UP000199021"/>
    </source>
</evidence>
<proteinExistence type="predicted"/>
<dbReference type="InterPro" id="IPR045916">
    <property type="entry name" value="DUF5777"/>
</dbReference>
<organism evidence="2 3">
    <name type="scientific">Neolewinella agarilytica</name>
    <dbReference type="NCBI Taxonomy" id="478744"/>
    <lineage>
        <taxon>Bacteria</taxon>
        <taxon>Pseudomonadati</taxon>
        <taxon>Bacteroidota</taxon>
        <taxon>Saprospiria</taxon>
        <taxon>Saprospirales</taxon>
        <taxon>Lewinellaceae</taxon>
        <taxon>Neolewinella</taxon>
    </lineage>
</organism>
<dbReference type="InParanoid" id="A0A1H9H431"/>
<dbReference type="RefSeq" id="WP_090168663.1">
    <property type="nucleotide sequence ID" value="NZ_FOFB01000012.1"/>
</dbReference>
<dbReference type="OrthoDB" id="1117410at2"/>
<name>A0A1H9H431_9BACT</name>
<accession>A0A1H9H431</accession>
<sequence>MLLFVLSALPLFAQEDLLDLLGEEEPTVDFATASFKTNRVINLHSLESTAGGVLDFKIGHRFGFLSGGISELFGLDQALIRIGADYGISDRLTIGAGRSSFEKTYDGFLKYKLLRQSSGAKKMPITLALMASTAIKTLPFRNPDRENYLSSKMYYTYQLILGRKISDGFTLQLSPTLVHRNLVRLESEANDVLAIGGAGRIKLSKRIAINAEYIYVLPDQLAPGYRNSLSIGFDIETGGHVFQLHFTNSTSLVEKGFITETTGNWLDGDVHFGFNVSRVFTLRRKKE</sequence>
<evidence type="ECO:0000313" key="2">
    <source>
        <dbReference type="EMBL" id="SEQ57076.1"/>
    </source>
</evidence>
<feature type="domain" description="DUF5777" evidence="1">
    <location>
        <begin position="35"/>
        <end position="280"/>
    </location>
</feature>
<reference evidence="3" key="1">
    <citation type="submission" date="2016-10" db="EMBL/GenBank/DDBJ databases">
        <authorList>
            <person name="Varghese N."/>
            <person name="Submissions S."/>
        </authorList>
    </citation>
    <scope>NUCLEOTIDE SEQUENCE [LARGE SCALE GENOMIC DNA]</scope>
    <source>
        <strain evidence="3">DSM 24740</strain>
    </source>
</reference>
<dbReference type="Proteomes" id="UP000199021">
    <property type="component" value="Unassembled WGS sequence"/>
</dbReference>
<keyword evidence="3" id="KW-1185">Reference proteome</keyword>
<gene>
    <name evidence="2" type="ORF">SAMN05444359_1128</name>
</gene>